<dbReference type="SUPFAM" id="SSF46785">
    <property type="entry name" value="Winged helix' DNA-binding domain"/>
    <property type="match status" value="1"/>
</dbReference>
<sequence>MPNETVTVLDVLKEAGKATAQEIAAKLDIDQVDTLVMLQEEMEQGTVACEGGRWSLVNVSNVNISASIDTDVNIDAPPPPPPPPPPVDPNIIFRALQQNGAMTAATLANFVNRTPRGMASVMSGMARRGLVVKNGQGEGCTWSLPSTNASASVNAGSGASVGGTSEDVGAKVPASPVLIDATSNPQKASVQEMTTTACDDAGAGESIPAFPDTDADDFVFRLLTRGNQERQRVRECAARLDEICDALGVLHKYPDLIQQLSKGEKK</sequence>
<reference evidence="1" key="2">
    <citation type="submission" date="2018-07" db="EMBL/GenBank/DDBJ databases">
        <authorList>
            <consortium name="NCBI Pathogen Detection Project"/>
        </authorList>
    </citation>
    <scope>NUCLEOTIDE SEQUENCE</scope>
    <source>
        <strain evidence="1">2584-68</strain>
    </source>
</reference>
<dbReference type="AlphaFoldDB" id="A0A736RBL5"/>
<protein>
    <submittedName>
        <fullName evidence="1">DUF1627 domain-containing protein</fullName>
    </submittedName>
</protein>
<dbReference type="Pfam" id="PF07789">
    <property type="entry name" value="DUF1627"/>
    <property type="match status" value="1"/>
</dbReference>
<dbReference type="EMBL" id="DAATAH010000046">
    <property type="protein sequence ID" value="HAE7766457.1"/>
    <property type="molecule type" value="Genomic_DNA"/>
</dbReference>
<accession>A0A736RBL5</accession>
<dbReference type="InterPro" id="IPR036390">
    <property type="entry name" value="WH_DNA-bd_sf"/>
</dbReference>
<organism evidence="1">
    <name type="scientific">Salmonella enterica subsp. houtenae serovar 45:g,z51:-</name>
    <dbReference type="NCBI Taxonomy" id="1967611"/>
    <lineage>
        <taxon>Bacteria</taxon>
        <taxon>Pseudomonadati</taxon>
        <taxon>Pseudomonadota</taxon>
        <taxon>Gammaproteobacteria</taxon>
        <taxon>Enterobacterales</taxon>
        <taxon>Enterobacteriaceae</taxon>
        <taxon>Salmonella</taxon>
    </lineage>
</organism>
<gene>
    <name evidence="1" type="ORF">GNB58_003474</name>
</gene>
<name>A0A736RBL5_SALHO</name>
<dbReference type="InterPro" id="IPR012432">
    <property type="entry name" value="DUF1627"/>
</dbReference>
<proteinExistence type="predicted"/>
<reference evidence="1" key="1">
    <citation type="journal article" date="2018" name="Genome Biol.">
        <title>SKESA: strategic k-mer extension for scrupulous assemblies.</title>
        <authorList>
            <person name="Souvorov A."/>
            <person name="Agarwala R."/>
            <person name="Lipman D.J."/>
        </authorList>
    </citation>
    <scope>NUCLEOTIDE SEQUENCE</scope>
    <source>
        <strain evidence="1">2584-68</strain>
    </source>
</reference>
<evidence type="ECO:0000313" key="1">
    <source>
        <dbReference type="EMBL" id="HAE7766457.1"/>
    </source>
</evidence>
<comment type="caution">
    <text evidence="1">The sequence shown here is derived from an EMBL/GenBank/DDBJ whole genome shotgun (WGS) entry which is preliminary data.</text>
</comment>